<dbReference type="FunFam" id="3.30.63.20:FF:000001">
    <property type="entry name" value="40S ribosomal protein S25"/>
    <property type="match status" value="1"/>
</dbReference>
<dbReference type="Proteomes" id="UP000236343">
    <property type="component" value="Unassembled WGS sequence"/>
</dbReference>
<evidence type="ECO:0000256" key="2">
    <source>
        <dbReference type="ARBA" id="ARBA00022980"/>
    </source>
</evidence>
<dbReference type="PANTHER" id="PTHR12850">
    <property type="entry name" value="40S RIBOSOMAL PROTEIN S25"/>
    <property type="match status" value="1"/>
</dbReference>
<name>A0A2G8Y7Q6_TOXGO</name>
<keyword evidence="2 4" id="KW-0689">Ribosomal protein</keyword>
<gene>
    <name evidence="6" type="ORF">TGCOUG_231140</name>
</gene>
<dbReference type="InterPro" id="IPR004977">
    <property type="entry name" value="Ribosomal_eS25"/>
</dbReference>
<evidence type="ECO:0000256" key="1">
    <source>
        <dbReference type="ARBA" id="ARBA00009106"/>
    </source>
</evidence>
<comment type="caution">
    <text evidence="6">The sequence shown here is derived from an EMBL/GenBank/DDBJ whole genome shotgun (WGS) entry which is preliminary data.</text>
</comment>
<evidence type="ECO:0000256" key="5">
    <source>
        <dbReference type="SAM" id="MobiDB-lite"/>
    </source>
</evidence>
<reference evidence="6 7" key="1">
    <citation type="journal article" date="2016" name="Nat. Commun.">
        <title>Local admixture of amplified and diversified secreted pathogenesis determinants shapes mosaic Toxoplasma gondii genomes.</title>
        <authorList>
            <person name="Lorenzi H."/>
            <person name="Khan A."/>
            <person name="Behnke M.S."/>
            <person name="Namasivayam S."/>
            <person name="Swapna L.S."/>
            <person name="Hadjithomas M."/>
            <person name="Karamycheva S."/>
            <person name="Pinney D."/>
            <person name="Brunk B.P."/>
            <person name="Ajioka J.W."/>
            <person name="Ajzenberg D."/>
            <person name="Boothroyd J.C."/>
            <person name="Boyle J.P."/>
            <person name="Darde M.L."/>
            <person name="Diaz-Miranda M.A."/>
            <person name="Dubey J.P."/>
            <person name="Fritz H.M."/>
            <person name="Gennari S.M."/>
            <person name="Gregory B.D."/>
            <person name="Kim K."/>
            <person name="Saeij J.P."/>
            <person name="Su C."/>
            <person name="White M.W."/>
            <person name="Zhu X.Q."/>
            <person name="Howe D.K."/>
            <person name="Rosenthal B.M."/>
            <person name="Grigg M.E."/>
            <person name="Parkinson J."/>
            <person name="Liu L."/>
            <person name="Kissinger J.C."/>
            <person name="Roos D.S."/>
            <person name="Sibley L.D."/>
        </authorList>
    </citation>
    <scope>NUCLEOTIDE SEQUENCE [LARGE SCALE GENOMIC DNA]</scope>
    <source>
        <strain evidence="6 7">COUG</strain>
    </source>
</reference>
<evidence type="ECO:0000256" key="4">
    <source>
        <dbReference type="RuleBase" id="RU366057"/>
    </source>
</evidence>
<dbReference type="Gene3D" id="3.30.63.20">
    <property type="match status" value="1"/>
</dbReference>
<evidence type="ECO:0000313" key="7">
    <source>
        <dbReference type="Proteomes" id="UP000236343"/>
    </source>
</evidence>
<keyword evidence="3 4" id="KW-0687">Ribonucleoprotein</keyword>
<dbReference type="EMBL" id="AGQR02000815">
    <property type="protein sequence ID" value="PIM03291.1"/>
    <property type="molecule type" value="Genomic_DNA"/>
</dbReference>
<evidence type="ECO:0000313" key="6">
    <source>
        <dbReference type="EMBL" id="PIM03291.1"/>
    </source>
</evidence>
<dbReference type="AlphaFoldDB" id="A0A2G8Y7Q6"/>
<comment type="similarity">
    <text evidence="1 4">Belongs to the eukaryotic ribosomal protein eS25 family.</text>
</comment>
<accession>A0A2G8Y7Q6</accession>
<feature type="compositionally biased region" description="Basic residues" evidence="5">
    <location>
        <begin position="75"/>
        <end position="84"/>
    </location>
</feature>
<protein>
    <recommendedName>
        <fullName evidence="4">40S ribosomal protein S25</fullName>
    </recommendedName>
</protein>
<dbReference type="Pfam" id="PF03297">
    <property type="entry name" value="Ribosomal_S25"/>
    <property type="match status" value="1"/>
</dbReference>
<proteinExistence type="inferred from homology"/>
<dbReference type="GO" id="GO:0005840">
    <property type="term" value="C:ribosome"/>
    <property type="evidence" value="ECO:0007669"/>
    <property type="project" value="UniProtKB-KW"/>
</dbReference>
<dbReference type="VEuPathDB" id="ToxoDB:TGCOUG_231140"/>
<feature type="region of interest" description="Disordered" evidence="5">
    <location>
        <begin position="68"/>
        <end position="87"/>
    </location>
</feature>
<organism evidence="6 7">
    <name type="scientific">Toxoplasma gondii COUG</name>
    <dbReference type="NCBI Taxonomy" id="1074873"/>
    <lineage>
        <taxon>Eukaryota</taxon>
        <taxon>Sar</taxon>
        <taxon>Alveolata</taxon>
        <taxon>Apicomplexa</taxon>
        <taxon>Conoidasida</taxon>
        <taxon>Coccidia</taxon>
        <taxon>Eucoccidiorida</taxon>
        <taxon>Eimeriorina</taxon>
        <taxon>Sarcocystidae</taxon>
        <taxon>Toxoplasma</taxon>
    </lineage>
</organism>
<evidence type="ECO:0000256" key="3">
    <source>
        <dbReference type="ARBA" id="ARBA00023274"/>
    </source>
</evidence>
<sequence length="162" mass="18823">MRELRRLYGYMFRKDRQFFEIARFLIRVISRVPVPSYGFRHVLSLCFVPVCRFTMAPKEKKTKEQIAAAAAAGSRKNKKKWSKGKSKDKLNHSVLFDKATYDKLLADIPKARLITPHTVCERLKVNASLARQAIRYLKDQGLIKIVGEHHHSQYIYTRNTSA</sequence>
<dbReference type="GO" id="GO:1990904">
    <property type="term" value="C:ribonucleoprotein complex"/>
    <property type="evidence" value="ECO:0007669"/>
    <property type="project" value="UniProtKB-KW"/>
</dbReference>